<dbReference type="SMART" id="SM00715">
    <property type="entry name" value="LA"/>
    <property type="match status" value="1"/>
</dbReference>
<feature type="compositionally biased region" description="Basic and acidic residues" evidence="5">
    <location>
        <begin position="430"/>
        <end position="453"/>
    </location>
</feature>
<keyword evidence="3" id="KW-0539">Nucleus</keyword>
<dbReference type="Pfam" id="PF05383">
    <property type="entry name" value="La"/>
    <property type="match status" value="1"/>
</dbReference>
<dbReference type="PROSITE" id="PS50961">
    <property type="entry name" value="HTH_LA"/>
    <property type="match status" value="1"/>
</dbReference>
<dbReference type="InterPro" id="IPR006630">
    <property type="entry name" value="La_HTH"/>
</dbReference>
<feature type="domain" description="HTH La-type RNA-binding" evidence="7">
    <location>
        <begin position="72"/>
        <end position="164"/>
    </location>
</feature>
<dbReference type="InterPro" id="IPR014886">
    <property type="entry name" value="La_xRRM"/>
</dbReference>
<dbReference type="GO" id="GO:0010494">
    <property type="term" value="C:cytoplasmic stress granule"/>
    <property type="evidence" value="ECO:0007669"/>
    <property type="project" value="TreeGrafter"/>
</dbReference>
<dbReference type="Pfam" id="PF08777">
    <property type="entry name" value="RRM_3"/>
    <property type="match status" value="1"/>
</dbReference>
<dbReference type="EMBL" id="LR007009">
    <property type="protein sequence ID" value="SVE76628.1"/>
    <property type="molecule type" value="mRNA"/>
</dbReference>
<reference evidence="9" key="1">
    <citation type="submission" date="2018-08" db="EMBL/GenBank/DDBJ databases">
        <authorList>
            <person name="Cornetti L."/>
        </authorList>
    </citation>
    <scope>NUCLEOTIDE SEQUENCE</scope>
    <source>
        <strain evidence="9">FI-G-95-1_INB4-1</strain>
    </source>
</reference>
<dbReference type="InterPro" id="IPR035979">
    <property type="entry name" value="RBD_domain_sf"/>
</dbReference>
<comment type="subcellular location">
    <subcellularLocation>
        <location evidence="1">Nucleus</location>
    </subcellularLocation>
</comment>
<evidence type="ECO:0000256" key="5">
    <source>
        <dbReference type="SAM" id="MobiDB-lite"/>
    </source>
</evidence>
<proteinExistence type="evidence at transcript level"/>
<dbReference type="SUPFAM" id="SSF46785">
    <property type="entry name" value="Winged helix' DNA-binding domain"/>
    <property type="match status" value="1"/>
</dbReference>
<feature type="region of interest" description="Disordered" evidence="5">
    <location>
        <begin position="1"/>
        <end position="21"/>
    </location>
</feature>
<dbReference type="InterPro" id="IPR045180">
    <property type="entry name" value="La_dom_prot"/>
</dbReference>
<evidence type="ECO:0000256" key="3">
    <source>
        <dbReference type="ARBA" id="ARBA00023242"/>
    </source>
</evidence>
<dbReference type="GO" id="GO:0005634">
    <property type="term" value="C:nucleus"/>
    <property type="evidence" value="ECO:0007669"/>
    <property type="project" value="UniProtKB-SubCell"/>
</dbReference>
<dbReference type="InterPro" id="IPR012677">
    <property type="entry name" value="Nucleotide-bd_a/b_plait_sf"/>
</dbReference>
<evidence type="ECO:0000256" key="2">
    <source>
        <dbReference type="ARBA" id="ARBA00022884"/>
    </source>
</evidence>
<feature type="domain" description="XRRM" evidence="8">
    <location>
        <begin position="304"/>
        <end position="426"/>
    </location>
</feature>
<name>A0A4Y7M541_9CRUS</name>
<feature type="region of interest" description="Disordered" evidence="5">
    <location>
        <begin position="41"/>
        <end position="69"/>
    </location>
</feature>
<evidence type="ECO:0000259" key="8">
    <source>
        <dbReference type="PROSITE" id="PS51939"/>
    </source>
</evidence>
<evidence type="ECO:0000256" key="1">
    <source>
        <dbReference type="ARBA" id="ARBA00004123"/>
    </source>
</evidence>
<dbReference type="SMART" id="SM00360">
    <property type="entry name" value="RRM"/>
    <property type="match status" value="2"/>
</dbReference>
<feature type="compositionally biased region" description="Basic and acidic residues" evidence="5">
    <location>
        <begin position="55"/>
        <end position="65"/>
    </location>
</feature>
<dbReference type="AlphaFoldDB" id="A0A4Y7M541"/>
<sequence length="453" mass="51263">MATIKQEISDEVTNSEHKEENIKMEITESVAIADSVVKTEKIEEKPQVDTTDGPNNEKTEVDAENGKLTTGTNVNCDLDGKIIRQIEYYFGDYNMPKDKFLKEQIVLDDGWIPIATMLKFARLSQLTNSPPVIFAALKKSTSGLMEVDETNAKIRRSKEKPIPVESEEYVAEVKSRTIYCKGLPKEGMTIDKLLEFFKSFPTVLNIKMRYYKDKKDDSHNFKGSINVTFSAKEEAAKFIALEPVKYNDYTLQRQWSAEWEKEKEQEYEERQKRKEKREKNTDENGNGHKDDDNAKEPVKNEKIVLPRGTVLKLVNLPSGIHRDVIKQAFANYPADIAHVEVTPENSAFVRLRGENDGKLVLDKLTDKKISIKDSSVEVSLLDGEEEDNYLKKAEEIFNSRMSMGRGGFRGRGGGRGRGRGGRGGGRGGYKGKDRKREGSFNHGEGSAKKSRDD</sequence>
<dbReference type="CDD" id="cd12291">
    <property type="entry name" value="RRM1_La"/>
    <property type="match status" value="1"/>
</dbReference>
<dbReference type="InterPro" id="IPR002344">
    <property type="entry name" value="Lupus_La"/>
</dbReference>
<dbReference type="InterPro" id="IPR036390">
    <property type="entry name" value="WH_DNA-bd_sf"/>
</dbReference>
<organism evidence="9">
    <name type="scientific">Daphnia longispina</name>
    <dbReference type="NCBI Taxonomy" id="42846"/>
    <lineage>
        <taxon>Eukaryota</taxon>
        <taxon>Metazoa</taxon>
        <taxon>Ecdysozoa</taxon>
        <taxon>Arthropoda</taxon>
        <taxon>Crustacea</taxon>
        <taxon>Branchiopoda</taxon>
        <taxon>Diplostraca</taxon>
        <taxon>Cladocera</taxon>
        <taxon>Anomopoda</taxon>
        <taxon>Daphniidae</taxon>
        <taxon>Daphnia</taxon>
    </lineage>
</organism>
<feature type="region of interest" description="Disordered" evidence="5">
    <location>
        <begin position="402"/>
        <end position="453"/>
    </location>
</feature>
<gene>
    <name evidence="9" type="primary">EOG090X0CQA</name>
</gene>
<evidence type="ECO:0000313" key="9">
    <source>
        <dbReference type="EMBL" id="SVE76628.1"/>
    </source>
</evidence>
<evidence type="ECO:0000259" key="6">
    <source>
        <dbReference type="PROSITE" id="PS50102"/>
    </source>
</evidence>
<dbReference type="InterPro" id="IPR000504">
    <property type="entry name" value="RRM_dom"/>
</dbReference>
<keyword evidence="2 4" id="KW-0694">RNA-binding</keyword>
<dbReference type="GO" id="GO:1990904">
    <property type="term" value="C:ribonucleoprotein complex"/>
    <property type="evidence" value="ECO:0007669"/>
    <property type="project" value="UniProtKB-UniRule"/>
</dbReference>
<evidence type="ECO:0000259" key="7">
    <source>
        <dbReference type="PROSITE" id="PS50961"/>
    </source>
</evidence>
<feature type="domain" description="RRM" evidence="6">
    <location>
        <begin position="176"/>
        <end position="262"/>
    </location>
</feature>
<dbReference type="SUPFAM" id="SSF54928">
    <property type="entry name" value="RNA-binding domain, RBD"/>
    <property type="match status" value="2"/>
</dbReference>
<dbReference type="CDD" id="cd08028">
    <property type="entry name" value="LARP_3"/>
    <property type="match status" value="1"/>
</dbReference>
<dbReference type="GO" id="GO:0045727">
    <property type="term" value="P:positive regulation of translation"/>
    <property type="evidence" value="ECO:0007669"/>
    <property type="project" value="TreeGrafter"/>
</dbReference>
<dbReference type="GO" id="GO:0005829">
    <property type="term" value="C:cytosol"/>
    <property type="evidence" value="ECO:0007669"/>
    <property type="project" value="TreeGrafter"/>
</dbReference>
<dbReference type="Gene3D" id="3.30.70.330">
    <property type="match status" value="2"/>
</dbReference>
<dbReference type="PROSITE" id="PS50102">
    <property type="entry name" value="RRM"/>
    <property type="match status" value="1"/>
</dbReference>
<dbReference type="GO" id="GO:0003729">
    <property type="term" value="F:mRNA binding"/>
    <property type="evidence" value="ECO:0007669"/>
    <property type="project" value="TreeGrafter"/>
</dbReference>
<dbReference type="PANTHER" id="PTHR22792:SF166">
    <property type="entry name" value="LUPUS LA PROTEIN HOMOLOG"/>
    <property type="match status" value="1"/>
</dbReference>
<dbReference type="PANTHER" id="PTHR22792">
    <property type="entry name" value="LUPUS LA PROTEIN-RELATED"/>
    <property type="match status" value="1"/>
</dbReference>
<protein>
    <submittedName>
        <fullName evidence="9">EOG090X0CQA</fullName>
    </submittedName>
</protein>
<evidence type="ECO:0000256" key="4">
    <source>
        <dbReference type="PROSITE-ProRule" id="PRU00332"/>
    </source>
</evidence>
<accession>A0A4Y7M541</accession>
<dbReference type="Gene3D" id="1.10.10.10">
    <property type="entry name" value="Winged helix-like DNA-binding domain superfamily/Winged helix DNA-binding domain"/>
    <property type="match status" value="1"/>
</dbReference>
<dbReference type="PROSITE" id="PS51939">
    <property type="entry name" value="XRRM"/>
    <property type="match status" value="1"/>
</dbReference>
<dbReference type="PRINTS" id="PR00302">
    <property type="entry name" value="LUPUSLA"/>
</dbReference>
<dbReference type="InterPro" id="IPR036388">
    <property type="entry name" value="WH-like_DNA-bd_sf"/>
</dbReference>
<feature type="region of interest" description="Disordered" evidence="5">
    <location>
        <begin position="270"/>
        <end position="300"/>
    </location>
</feature>
<dbReference type="GO" id="GO:0008033">
    <property type="term" value="P:tRNA processing"/>
    <property type="evidence" value="ECO:0007669"/>
    <property type="project" value="TreeGrafter"/>
</dbReference>